<organism evidence="2 3">
    <name type="scientific">Fusarium duplospermum</name>
    <dbReference type="NCBI Taxonomy" id="1325734"/>
    <lineage>
        <taxon>Eukaryota</taxon>
        <taxon>Fungi</taxon>
        <taxon>Dikarya</taxon>
        <taxon>Ascomycota</taxon>
        <taxon>Pezizomycotina</taxon>
        <taxon>Sordariomycetes</taxon>
        <taxon>Hypocreomycetidae</taxon>
        <taxon>Hypocreales</taxon>
        <taxon>Nectriaceae</taxon>
        <taxon>Fusarium</taxon>
        <taxon>Fusarium solani species complex</taxon>
    </lineage>
</organism>
<feature type="compositionally biased region" description="Pro residues" evidence="1">
    <location>
        <begin position="328"/>
        <end position="344"/>
    </location>
</feature>
<reference evidence="2 3" key="1">
    <citation type="submission" date="2017-06" db="EMBL/GenBank/DDBJ databases">
        <title>Comparative genomic analysis of Ambrosia Fusariam Clade fungi.</title>
        <authorList>
            <person name="Stajich J.E."/>
            <person name="Carrillo J."/>
            <person name="Kijimoto T."/>
            <person name="Eskalen A."/>
            <person name="O'Donnell K."/>
            <person name="Kasson M."/>
        </authorList>
    </citation>
    <scope>NUCLEOTIDE SEQUENCE [LARGE SCALE GENOMIC DNA]</scope>
    <source>
        <strain evidence="2 3">NRRL62584</strain>
    </source>
</reference>
<dbReference type="EMBL" id="NKCI01000191">
    <property type="protein sequence ID" value="RSL48749.1"/>
    <property type="molecule type" value="Genomic_DNA"/>
</dbReference>
<keyword evidence="3" id="KW-1185">Reference proteome</keyword>
<dbReference type="Proteomes" id="UP000288168">
    <property type="component" value="Unassembled WGS sequence"/>
</dbReference>
<feature type="compositionally biased region" description="Low complexity" evidence="1">
    <location>
        <begin position="317"/>
        <end position="327"/>
    </location>
</feature>
<feature type="compositionally biased region" description="Low complexity" evidence="1">
    <location>
        <begin position="275"/>
        <end position="286"/>
    </location>
</feature>
<sequence length="389" mass="43093">MPAKSLMELATMACIKNIRELEGVGYLPYDTVRPILLRIDNAHQLRKIETNSPQVEGETGEIWLKIIEREFPMEVKAKAYKPQNPKSWFRVWKKYKKDHDNALQESEAKLMNALAGLRQDKEKNTSKIVDRRLLPGLASKIGPRRPWGQRDSSSSTLTFNKGSRTKTKTGAQTMRKIRRETQEIANIHRKLSRPTAASNAITALRRAPASMVNDERRAALPSLIKTPKASEPSEAMLAHEQRATFISDSESDQGDDLFDEEEEEEPEPVPRKPAPKSFAKSSAASLLKKRPSSSSGVLRNSPAPTKRSGGILSNSYKGPKPSTTTSPAPAPSKPRAEPPMPSQRPPRTQVSPPPSADPGPSSSPPARAPLPMPRKRKAVDVFMKPKKRA</sequence>
<proteinExistence type="predicted"/>
<evidence type="ECO:0000313" key="2">
    <source>
        <dbReference type="EMBL" id="RSL48749.1"/>
    </source>
</evidence>
<dbReference type="STRING" id="1325734.A0A428P710"/>
<dbReference type="InterPro" id="IPR051870">
    <property type="entry name" value="Elongin-A_domain"/>
</dbReference>
<feature type="region of interest" description="Disordered" evidence="1">
    <location>
        <begin position="139"/>
        <end position="173"/>
    </location>
</feature>
<feature type="region of interest" description="Disordered" evidence="1">
    <location>
        <begin position="224"/>
        <end position="389"/>
    </location>
</feature>
<dbReference type="PANTHER" id="PTHR15141:SF76">
    <property type="entry name" value="TRANSCRIPTION ELONGATION FACTOR B POLYPEPTIDE 3"/>
    <property type="match status" value="1"/>
</dbReference>
<dbReference type="Pfam" id="PF06881">
    <property type="entry name" value="Elongin_A"/>
    <property type="match status" value="1"/>
</dbReference>
<dbReference type="PANTHER" id="PTHR15141">
    <property type="entry name" value="TRANSCRIPTION ELONGATION FACTOR B POLYPEPTIDE 3"/>
    <property type="match status" value="1"/>
</dbReference>
<feature type="compositionally biased region" description="Pro residues" evidence="1">
    <location>
        <begin position="351"/>
        <end position="372"/>
    </location>
</feature>
<dbReference type="Gene3D" id="6.10.250.3180">
    <property type="match status" value="1"/>
</dbReference>
<evidence type="ECO:0000313" key="3">
    <source>
        <dbReference type="Proteomes" id="UP000288168"/>
    </source>
</evidence>
<evidence type="ECO:0008006" key="4">
    <source>
        <dbReference type="Google" id="ProtNLM"/>
    </source>
</evidence>
<dbReference type="AlphaFoldDB" id="A0A428P710"/>
<name>A0A428P710_9HYPO</name>
<dbReference type="GO" id="GO:0070449">
    <property type="term" value="C:elongin complex"/>
    <property type="evidence" value="ECO:0007669"/>
    <property type="project" value="InterPro"/>
</dbReference>
<comment type="caution">
    <text evidence="2">The sequence shown here is derived from an EMBL/GenBank/DDBJ whole genome shotgun (WGS) entry which is preliminary data.</text>
</comment>
<accession>A0A428P710</accession>
<dbReference type="OrthoDB" id="21513at2759"/>
<protein>
    <recommendedName>
        <fullName evidence="4">Elongin-A</fullName>
    </recommendedName>
</protein>
<dbReference type="InterPro" id="IPR010684">
    <property type="entry name" value="RNA_pol_II_trans_fac_SIII_A"/>
</dbReference>
<feature type="compositionally biased region" description="Acidic residues" evidence="1">
    <location>
        <begin position="249"/>
        <end position="267"/>
    </location>
</feature>
<dbReference type="GO" id="GO:0006368">
    <property type="term" value="P:transcription elongation by RNA polymerase II"/>
    <property type="evidence" value="ECO:0007669"/>
    <property type="project" value="InterPro"/>
</dbReference>
<gene>
    <name evidence="2" type="ORF">CEP54_012769</name>
</gene>
<evidence type="ECO:0000256" key="1">
    <source>
        <dbReference type="SAM" id="MobiDB-lite"/>
    </source>
</evidence>
<feature type="compositionally biased region" description="Polar residues" evidence="1">
    <location>
        <begin position="150"/>
        <end position="172"/>
    </location>
</feature>